<evidence type="ECO:0000256" key="1">
    <source>
        <dbReference type="SAM" id="MobiDB-lite"/>
    </source>
</evidence>
<evidence type="ECO:0000313" key="4">
    <source>
        <dbReference type="Proteomes" id="UP000198677"/>
    </source>
</evidence>
<organism evidence="3 4">
    <name type="scientific">Rhodococcus maanshanensis</name>
    <dbReference type="NCBI Taxonomy" id="183556"/>
    <lineage>
        <taxon>Bacteria</taxon>
        <taxon>Bacillati</taxon>
        <taxon>Actinomycetota</taxon>
        <taxon>Actinomycetes</taxon>
        <taxon>Mycobacteriales</taxon>
        <taxon>Nocardiaceae</taxon>
        <taxon>Rhodococcus</taxon>
    </lineage>
</organism>
<gene>
    <name evidence="3" type="ORF">SAMN05444583_12812</name>
</gene>
<keyword evidence="4" id="KW-1185">Reference proteome</keyword>
<dbReference type="EMBL" id="FOAW01000028">
    <property type="protein sequence ID" value="SEM23251.1"/>
    <property type="molecule type" value="Genomic_DNA"/>
</dbReference>
<accession>A0A1H7WP73</accession>
<dbReference type="OrthoDB" id="4483608at2"/>
<protein>
    <recommendedName>
        <fullName evidence="5">Excalibur calcium-binding domain-containing protein</fullName>
    </recommendedName>
</protein>
<evidence type="ECO:0000256" key="2">
    <source>
        <dbReference type="SAM" id="SignalP"/>
    </source>
</evidence>
<name>A0A1H7WP73_9NOCA</name>
<sequence>MLVSIAAIVLTVAGGAGAEAAVSGTDQATATPAPTTSERSQGTATRYVSNPPSNPSDQAYCNLQADRANSMAASDPTSARWIVESANSNGCKIVEA</sequence>
<dbReference type="AlphaFoldDB" id="A0A1H7WP73"/>
<dbReference type="Proteomes" id="UP000198677">
    <property type="component" value="Unassembled WGS sequence"/>
</dbReference>
<feature type="compositionally biased region" description="Polar residues" evidence="1">
    <location>
        <begin position="37"/>
        <end position="57"/>
    </location>
</feature>
<evidence type="ECO:0000313" key="3">
    <source>
        <dbReference type="EMBL" id="SEM23251.1"/>
    </source>
</evidence>
<feature type="signal peptide" evidence="2">
    <location>
        <begin position="1"/>
        <end position="18"/>
    </location>
</feature>
<proteinExistence type="predicted"/>
<feature type="region of interest" description="Disordered" evidence="1">
    <location>
        <begin position="22"/>
        <end position="57"/>
    </location>
</feature>
<reference evidence="4" key="1">
    <citation type="submission" date="2016-10" db="EMBL/GenBank/DDBJ databases">
        <authorList>
            <person name="Varghese N."/>
            <person name="Submissions S."/>
        </authorList>
    </citation>
    <scope>NUCLEOTIDE SEQUENCE [LARGE SCALE GENOMIC DNA]</scope>
    <source>
        <strain evidence="4">DSM 44675</strain>
    </source>
</reference>
<evidence type="ECO:0008006" key="5">
    <source>
        <dbReference type="Google" id="ProtNLM"/>
    </source>
</evidence>
<dbReference type="RefSeq" id="WP_072753053.1">
    <property type="nucleotide sequence ID" value="NZ_FOAW01000028.1"/>
</dbReference>
<feature type="chain" id="PRO_5039671335" description="Excalibur calcium-binding domain-containing protein" evidence="2">
    <location>
        <begin position="19"/>
        <end position="96"/>
    </location>
</feature>
<keyword evidence="2" id="KW-0732">Signal</keyword>